<protein>
    <submittedName>
        <fullName evidence="2">FAD-binding domain-containing protein</fullName>
    </submittedName>
</protein>
<name>A0A915EKN8_9BILA</name>
<evidence type="ECO:0000313" key="2">
    <source>
        <dbReference type="WBParaSite" id="jg6384"/>
    </source>
</evidence>
<accession>A0A915EKN8</accession>
<keyword evidence="1" id="KW-1185">Reference proteome</keyword>
<proteinExistence type="predicted"/>
<dbReference type="WBParaSite" id="jg6384">
    <property type="protein sequence ID" value="jg6384"/>
    <property type="gene ID" value="jg6384"/>
</dbReference>
<dbReference type="InterPro" id="IPR036188">
    <property type="entry name" value="FAD/NAD-bd_sf"/>
</dbReference>
<evidence type="ECO:0000313" key="1">
    <source>
        <dbReference type="Proteomes" id="UP000887574"/>
    </source>
</evidence>
<organism evidence="1 2">
    <name type="scientific">Ditylenchus dipsaci</name>
    <dbReference type="NCBI Taxonomy" id="166011"/>
    <lineage>
        <taxon>Eukaryota</taxon>
        <taxon>Metazoa</taxon>
        <taxon>Ecdysozoa</taxon>
        <taxon>Nematoda</taxon>
        <taxon>Chromadorea</taxon>
        <taxon>Rhabditida</taxon>
        <taxon>Tylenchina</taxon>
        <taxon>Tylenchomorpha</taxon>
        <taxon>Sphaerularioidea</taxon>
        <taxon>Anguinidae</taxon>
        <taxon>Anguininae</taxon>
        <taxon>Ditylenchus</taxon>
    </lineage>
</organism>
<dbReference type="SUPFAM" id="SSF51905">
    <property type="entry name" value="FAD/NAD(P)-binding domain"/>
    <property type="match status" value="1"/>
</dbReference>
<sequence length="198" mass="22595">MLKIIVGGGPNGLYAAFQLFLSGLSVTLVNDRPEKYTRNQIINIDPNYMFQLQILLGTSYSRLFFEKESPGKIVHEHGQINLKHIETAMKDRLKGLLEYVNQKQHKKDDLLKLVFGQAVEKIKFPTTVDPNYYAVLKSSSSNHEIPFDLLVCASGFKDKIRDTYLAIPKEYTVPKNYGVAVFVKGKNYKEKSLLNKKH</sequence>
<reference evidence="2" key="1">
    <citation type="submission" date="2022-11" db="UniProtKB">
        <authorList>
            <consortium name="WormBaseParasite"/>
        </authorList>
    </citation>
    <scope>IDENTIFICATION</scope>
</reference>
<dbReference type="AlphaFoldDB" id="A0A915EKN8"/>
<dbReference type="Gene3D" id="3.50.50.60">
    <property type="entry name" value="FAD/NAD(P)-binding domain"/>
    <property type="match status" value="1"/>
</dbReference>
<dbReference type="Proteomes" id="UP000887574">
    <property type="component" value="Unplaced"/>
</dbReference>